<dbReference type="SUPFAM" id="SSF53056">
    <property type="entry name" value="beta-carbonic anhydrase, cab"/>
    <property type="match status" value="1"/>
</dbReference>
<evidence type="ECO:0000256" key="1">
    <source>
        <dbReference type="ARBA" id="ARBA00004141"/>
    </source>
</evidence>
<dbReference type="EMBL" id="JAUSUZ010000001">
    <property type="protein sequence ID" value="MDQ0365518.1"/>
    <property type="molecule type" value="Genomic_DNA"/>
</dbReference>
<evidence type="ECO:0000313" key="16">
    <source>
        <dbReference type="Proteomes" id="UP001240236"/>
    </source>
</evidence>
<comment type="function">
    <text evidence="9">Catalyzes the reversible hydration of carbon dioxide to form bicarbonate.</text>
</comment>
<dbReference type="SMART" id="SM00947">
    <property type="entry name" value="Pro_CA"/>
    <property type="match status" value="1"/>
</dbReference>
<feature type="binding site" evidence="11">
    <location>
        <position position="596"/>
    </location>
    <ligand>
        <name>Zn(2+)</name>
        <dbReference type="ChEBI" id="CHEBI:29105"/>
    </ligand>
</feature>
<evidence type="ECO:0000256" key="9">
    <source>
        <dbReference type="ARBA" id="ARBA00024993"/>
    </source>
</evidence>
<feature type="binding site" evidence="11">
    <location>
        <position position="658"/>
    </location>
    <ligand>
        <name>Zn(2+)</name>
        <dbReference type="ChEBI" id="CHEBI:29105"/>
    </ligand>
</feature>
<comment type="caution">
    <text evidence="15">The sequence shown here is derived from an EMBL/GenBank/DDBJ whole genome shotgun (WGS) entry which is preliminary data.</text>
</comment>
<reference evidence="15 16" key="1">
    <citation type="submission" date="2023-07" db="EMBL/GenBank/DDBJ databases">
        <title>Sequencing the genomes of 1000 actinobacteria strains.</title>
        <authorList>
            <person name="Klenk H.-P."/>
        </authorList>
    </citation>
    <scope>NUCLEOTIDE SEQUENCE [LARGE SCALE GENOMIC DNA]</scope>
    <source>
        <strain evidence="15 16">DSM 44709</strain>
    </source>
</reference>
<name>A0AAE3VWI2_9ACTN</name>
<feature type="transmembrane region" description="Helical" evidence="13">
    <location>
        <begin position="123"/>
        <end position="145"/>
    </location>
</feature>
<feature type="transmembrane region" description="Helical" evidence="13">
    <location>
        <begin position="407"/>
        <end position="433"/>
    </location>
</feature>
<evidence type="ECO:0000256" key="13">
    <source>
        <dbReference type="SAM" id="Phobius"/>
    </source>
</evidence>
<evidence type="ECO:0000259" key="14">
    <source>
        <dbReference type="Pfam" id="PF00916"/>
    </source>
</evidence>
<evidence type="ECO:0000256" key="6">
    <source>
        <dbReference type="ARBA" id="ARBA00022989"/>
    </source>
</evidence>
<evidence type="ECO:0000256" key="5">
    <source>
        <dbReference type="ARBA" id="ARBA00022833"/>
    </source>
</evidence>
<feature type="transmembrane region" description="Helical" evidence="13">
    <location>
        <begin position="56"/>
        <end position="75"/>
    </location>
</feature>
<proteinExistence type="inferred from homology"/>
<dbReference type="InterPro" id="IPR011547">
    <property type="entry name" value="SLC26A/SulP_dom"/>
</dbReference>
<dbReference type="InterPro" id="IPR036513">
    <property type="entry name" value="STAS_dom_sf"/>
</dbReference>
<keyword evidence="11" id="KW-0479">Metal-binding</keyword>
<comment type="similarity">
    <text evidence="2">Belongs to the beta-class carbonic anhydrase family.</text>
</comment>
<protein>
    <recommendedName>
        <fullName evidence="3">carbonic anhydrase</fullName>
        <ecNumber evidence="3">4.2.1.1</ecNumber>
    </recommendedName>
</protein>
<dbReference type="GO" id="GO:0015976">
    <property type="term" value="P:carbon utilization"/>
    <property type="evidence" value="ECO:0007669"/>
    <property type="project" value="InterPro"/>
</dbReference>
<keyword evidence="8 15" id="KW-0456">Lyase</keyword>
<dbReference type="Pfam" id="PF00484">
    <property type="entry name" value="Pro_CA"/>
    <property type="match status" value="1"/>
</dbReference>
<feature type="transmembrane region" description="Helical" evidence="13">
    <location>
        <begin position="199"/>
        <end position="219"/>
    </location>
</feature>
<dbReference type="PANTHER" id="PTHR11814">
    <property type="entry name" value="SULFATE TRANSPORTER"/>
    <property type="match status" value="1"/>
</dbReference>
<keyword evidence="16" id="KW-1185">Reference proteome</keyword>
<comment type="cofactor">
    <cofactor evidence="11">
        <name>Zn(2+)</name>
        <dbReference type="ChEBI" id="CHEBI:29105"/>
    </cofactor>
    <text evidence="11">Binds 1 zinc ion per subunit.</text>
</comment>
<dbReference type="GO" id="GO:0055085">
    <property type="term" value="P:transmembrane transport"/>
    <property type="evidence" value="ECO:0007669"/>
    <property type="project" value="InterPro"/>
</dbReference>
<comment type="subcellular location">
    <subcellularLocation>
        <location evidence="1">Membrane</location>
        <topology evidence="1">Multi-pass membrane protein</topology>
    </subcellularLocation>
</comment>
<feature type="binding site" evidence="11">
    <location>
        <position position="594"/>
    </location>
    <ligand>
        <name>Zn(2+)</name>
        <dbReference type="ChEBI" id="CHEBI:29105"/>
    </ligand>
</feature>
<evidence type="ECO:0000256" key="10">
    <source>
        <dbReference type="ARBA" id="ARBA00048348"/>
    </source>
</evidence>
<feature type="region of interest" description="Disordered" evidence="12">
    <location>
        <begin position="15"/>
        <end position="46"/>
    </location>
</feature>
<dbReference type="GO" id="GO:0008270">
    <property type="term" value="F:zinc ion binding"/>
    <property type="evidence" value="ECO:0007669"/>
    <property type="project" value="InterPro"/>
</dbReference>
<evidence type="ECO:0000313" key="15">
    <source>
        <dbReference type="EMBL" id="MDQ0365518.1"/>
    </source>
</evidence>
<dbReference type="RefSeq" id="WP_307238146.1">
    <property type="nucleotide sequence ID" value="NZ_JAUSUZ010000001.1"/>
</dbReference>
<evidence type="ECO:0000256" key="12">
    <source>
        <dbReference type="SAM" id="MobiDB-lite"/>
    </source>
</evidence>
<evidence type="ECO:0000256" key="7">
    <source>
        <dbReference type="ARBA" id="ARBA00023136"/>
    </source>
</evidence>
<feature type="binding site" evidence="11">
    <location>
        <position position="655"/>
    </location>
    <ligand>
        <name>Zn(2+)</name>
        <dbReference type="ChEBI" id="CHEBI:29105"/>
    </ligand>
</feature>
<dbReference type="InterPro" id="IPR001902">
    <property type="entry name" value="SLC26A/SulP_fam"/>
</dbReference>
<accession>A0AAE3VWI2</accession>
<evidence type="ECO:0000256" key="4">
    <source>
        <dbReference type="ARBA" id="ARBA00022692"/>
    </source>
</evidence>
<keyword evidence="6 13" id="KW-1133">Transmembrane helix</keyword>
<gene>
    <name evidence="15" type="ORF">J2S42_002187</name>
</gene>
<evidence type="ECO:0000256" key="11">
    <source>
        <dbReference type="PIRSR" id="PIRSR601765-1"/>
    </source>
</evidence>
<feature type="transmembrane region" description="Helical" evidence="13">
    <location>
        <begin position="357"/>
        <end position="387"/>
    </location>
</feature>
<feature type="domain" description="SLC26A/SulP transporter" evidence="14">
    <location>
        <begin position="53"/>
        <end position="403"/>
    </location>
</feature>
<dbReference type="Pfam" id="PF00916">
    <property type="entry name" value="Sulfate_transp"/>
    <property type="match status" value="1"/>
</dbReference>
<dbReference type="GO" id="GO:0016020">
    <property type="term" value="C:membrane"/>
    <property type="evidence" value="ECO:0007669"/>
    <property type="project" value="UniProtKB-SubCell"/>
</dbReference>
<dbReference type="InterPro" id="IPR015892">
    <property type="entry name" value="Carbonic_anhydrase_CS"/>
</dbReference>
<comment type="catalytic activity">
    <reaction evidence="10">
        <text>hydrogencarbonate + H(+) = CO2 + H2O</text>
        <dbReference type="Rhea" id="RHEA:10748"/>
        <dbReference type="ChEBI" id="CHEBI:15377"/>
        <dbReference type="ChEBI" id="CHEBI:15378"/>
        <dbReference type="ChEBI" id="CHEBI:16526"/>
        <dbReference type="ChEBI" id="CHEBI:17544"/>
        <dbReference type="EC" id="4.2.1.1"/>
    </reaction>
</comment>
<dbReference type="InterPro" id="IPR001765">
    <property type="entry name" value="Carbonic_anhydrase"/>
</dbReference>
<feature type="transmembrane region" description="Helical" evidence="13">
    <location>
        <begin position="271"/>
        <end position="298"/>
    </location>
</feature>
<sequence>MAIFKHLRVSGSVVAQGDGKLPAGDPDPPPAADGAHGPPVTGEPGSTKAWTWRGDFGASLVVVLIAVPLSLGIAVASGAPLVAGLISAVVGGIVGGLIGGSAVQVSGPAAGLTVIVAGLVQSYGWAATCAIVAGAGVLQLLLGLFRVARAALAVSPAVIHGMLAGVGVVIALSQLHIVLGGTPQSSALDNLRELPGQLIHNHSLTVATGLLTLTVLIAWPRLPERFRVVPAPLAAIAAGTGVAAVFGWDVARVDLPADPLGALVTPQWPEGSWTSIAGAVVAVALVASVESLLCAVAVDRLHDGPRVNLDRELAGQGAANLTAGLLGGLPVAGVIVRSTANAKAGARSRRSTVMHGAWVLALALAAAPAIELIPLGALAALLVAIGVQMVNLSHMRGVHRHGELPVYLLTMAGVVALGLFEGVLIGLGCALLLTIRRLASIHVQVTPQLHGSVRVAVDGSLTFLSVPALTRALTAVPAKAVVDLSLNIDFMDHAGVTAIDDWRTGYERAGGTVRIDEVLEQWYAPGRSGLPRPVRRTPPVRNRAAWHPLATTLSGRRQLEEGTEEYQSKVAPLVQPLLSELAHGQRPTHLFITCADSRLVPNMITSSGPGDLFTVRNVGNLVPRHGEADPNDSTIAAIEYALAVLPIRTITVCGHSACGAMDALLTPGSAGNMPYLSGWLRHGSHSLDRLSSRPDGPGRLDRLGRENVLQQLDNLRTHPAVAAREAAGELELCGGYFDIAEGRLHILSPTAPVTV</sequence>
<keyword evidence="5 11" id="KW-0862">Zinc</keyword>
<dbReference type="Gene3D" id="3.30.750.24">
    <property type="entry name" value="STAS domain"/>
    <property type="match status" value="1"/>
</dbReference>
<feature type="transmembrane region" description="Helical" evidence="13">
    <location>
        <begin position="231"/>
        <end position="251"/>
    </location>
</feature>
<keyword evidence="4 13" id="KW-0812">Transmembrane</keyword>
<dbReference type="Gene3D" id="3.40.1050.10">
    <property type="entry name" value="Carbonic anhydrase"/>
    <property type="match status" value="1"/>
</dbReference>
<feature type="transmembrane region" description="Helical" evidence="13">
    <location>
        <begin position="82"/>
        <end position="103"/>
    </location>
</feature>
<organism evidence="15 16">
    <name type="scientific">Catenuloplanes indicus</name>
    <dbReference type="NCBI Taxonomy" id="137267"/>
    <lineage>
        <taxon>Bacteria</taxon>
        <taxon>Bacillati</taxon>
        <taxon>Actinomycetota</taxon>
        <taxon>Actinomycetes</taxon>
        <taxon>Micromonosporales</taxon>
        <taxon>Micromonosporaceae</taxon>
        <taxon>Catenuloplanes</taxon>
    </lineage>
</organism>
<dbReference type="PROSITE" id="PS00704">
    <property type="entry name" value="PROK_CO2_ANHYDRASE_1"/>
    <property type="match status" value="1"/>
</dbReference>
<keyword evidence="7 13" id="KW-0472">Membrane</keyword>
<dbReference type="Proteomes" id="UP001240236">
    <property type="component" value="Unassembled WGS sequence"/>
</dbReference>
<evidence type="ECO:0000256" key="8">
    <source>
        <dbReference type="ARBA" id="ARBA00023239"/>
    </source>
</evidence>
<dbReference type="AlphaFoldDB" id="A0AAE3VWI2"/>
<dbReference type="EC" id="4.2.1.1" evidence="3"/>
<evidence type="ECO:0000256" key="3">
    <source>
        <dbReference type="ARBA" id="ARBA00012925"/>
    </source>
</evidence>
<dbReference type="GO" id="GO:0004089">
    <property type="term" value="F:carbonate dehydratase activity"/>
    <property type="evidence" value="ECO:0007669"/>
    <property type="project" value="UniProtKB-EC"/>
</dbReference>
<dbReference type="InterPro" id="IPR036874">
    <property type="entry name" value="Carbonic_anhydrase_sf"/>
</dbReference>
<evidence type="ECO:0000256" key="2">
    <source>
        <dbReference type="ARBA" id="ARBA00006217"/>
    </source>
</evidence>
<feature type="transmembrane region" description="Helical" evidence="13">
    <location>
        <begin position="157"/>
        <end position="179"/>
    </location>
</feature>